<dbReference type="InterPro" id="IPR052410">
    <property type="entry name" value="DRC5"/>
</dbReference>
<dbReference type="KEGG" id="gms:SOIL9_68130"/>
<evidence type="ECO:0000256" key="3">
    <source>
        <dbReference type="ARBA" id="ARBA00023212"/>
    </source>
</evidence>
<dbReference type="RefSeq" id="WP_162665973.1">
    <property type="nucleotide sequence ID" value="NZ_LR593886.1"/>
</dbReference>
<dbReference type="AlphaFoldDB" id="A0A6P2CPM7"/>
<dbReference type="Pfam" id="PF13516">
    <property type="entry name" value="LRR_6"/>
    <property type="match status" value="3"/>
</dbReference>
<evidence type="ECO:0000256" key="2">
    <source>
        <dbReference type="ARBA" id="ARBA00022490"/>
    </source>
</evidence>
<organism evidence="4 5">
    <name type="scientific">Gemmata massiliana</name>
    <dbReference type="NCBI Taxonomy" id="1210884"/>
    <lineage>
        <taxon>Bacteria</taxon>
        <taxon>Pseudomonadati</taxon>
        <taxon>Planctomycetota</taxon>
        <taxon>Planctomycetia</taxon>
        <taxon>Gemmatales</taxon>
        <taxon>Gemmataceae</taxon>
        <taxon>Gemmata</taxon>
    </lineage>
</organism>
<evidence type="ECO:0000313" key="5">
    <source>
        <dbReference type="Proteomes" id="UP000464178"/>
    </source>
</evidence>
<dbReference type="NCBIfam" id="TIGR02996">
    <property type="entry name" value="rpt_mate_G_obs"/>
    <property type="match status" value="1"/>
</dbReference>
<accession>A0A6P2CPM7</accession>
<dbReference type="PANTHER" id="PTHR24107:SF2">
    <property type="entry name" value="NLR FAMILY CARD DOMAIN CONTAINING 3"/>
    <property type="match status" value="1"/>
</dbReference>
<dbReference type="InterPro" id="IPR001611">
    <property type="entry name" value="Leu-rich_rpt"/>
</dbReference>
<evidence type="ECO:0008006" key="6">
    <source>
        <dbReference type="Google" id="ProtNLM"/>
    </source>
</evidence>
<keyword evidence="2" id="KW-0963">Cytoplasm</keyword>
<reference evidence="4 5" key="1">
    <citation type="submission" date="2019-05" db="EMBL/GenBank/DDBJ databases">
        <authorList>
            <consortium name="Science for Life Laboratories"/>
        </authorList>
    </citation>
    <scope>NUCLEOTIDE SEQUENCE [LARGE SCALE GENOMIC DNA]</scope>
    <source>
        <strain evidence="4">Soil9</strain>
    </source>
</reference>
<comment type="subcellular location">
    <subcellularLocation>
        <location evidence="1">Cytoplasm</location>
        <location evidence="1">Cytoskeleton</location>
    </subcellularLocation>
</comment>
<dbReference type="InterPro" id="IPR032675">
    <property type="entry name" value="LRR_dom_sf"/>
</dbReference>
<evidence type="ECO:0000313" key="4">
    <source>
        <dbReference type="EMBL" id="VTR90901.1"/>
    </source>
</evidence>
<dbReference type="GO" id="GO:0005856">
    <property type="term" value="C:cytoskeleton"/>
    <property type="evidence" value="ECO:0007669"/>
    <property type="project" value="UniProtKB-SubCell"/>
</dbReference>
<dbReference type="PANTHER" id="PTHR24107">
    <property type="entry name" value="YNEIN REGULATORY COMPLEX SUBUNIT 5"/>
    <property type="match status" value="1"/>
</dbReference>
<dbReference type="Gene3D" id="3.80.10.10">
    <property type="entry name" value="Ribonuclease Inhibitor"/>
    <property type="match status" value="2"/>
</dbReference>
<dbReference type="EMBL" id="LR593886">
    <property type="protein sequence ID" value="VTR90901.1"/>
    <property type="molecule type" value="Genomic_DNA"/>
</dbReference>
<evidence type="ECO:0000256" key="1">
    <source>
        <dbReference type="ARBA" id="ARBA00004245"/>
    </source>
</evidence>
<keyword evidence="5" id="KW-1185">Reference proteome</keyword>
<name>A0A6P2CPM7_9BACT</name>
<keyword evidence="3" id="KW-0206">Cytoskeleton</keyword>
<dbReference type="InterPro" id="IPR014338">
    <property type="entry name" value="CHP02996_rpt-companion-dom"/>
</dbReference>
<protein>
    <recommendedName>
        <fullName evidence="6">Repeat-companion domain protein</fullName>
    </recommendedName>
</protein>
<sequence>MNDEAALLAAITAHADEDTPRLAYADWLDENQPDGKPSPVSGPSARAEYIRVQCRLAQRPYDDPEYPALREREEELSHWLDVHGGTGPADSFEIPGDLEWYDRFTHGDDGVYRRGFPEELAFTDYDEEPEENIERIVSALPVAFATSTVRALRLEEVYGAEVAGIVSDPVAAGLRGLSLDYIDDGDETTAIRAIAKTKHLTGLQRLRLEFSITDTDLKRLAKASLDSLEELVLDEFTPIGGKALGAARWFRSLRVLQVGMENRDALRAIGELPVMPSLVAFTFPGDTAPTTTAVRKFIASSSFPRLNYLEFMHAPLSPEQVVVLSRGTWPLRHLKLHNVDVRKAGAEALASASFAESLRVLDLSDCEITAGGIQALAGSAKFAGLLHLDLSDNPIGPGGLLALARSPHLRGLRKLSLHGCNSTKAPIDSAALLNFLTALEMPELRHLSLTDLPVGVRGAKAIAAGGTFANLTRLDLANCGLREKGARAIVESPALGNLTVLDLSGNNAGRGITKLANPKTFPRLGHCDLNRNRPPKGWLARLRKRRGVSV</sequence>
<dbReference type="SMART" id="SM00368">
    <property type="entry name" value="LRR_RI"/>
    <property type="match status" value="3"/>
</dbReference>
<proteinExistence type="predicted"/>
<gene>
    <name evidence="4" type="ORF">SOIL9_68130</name>
</gene>
<dbReference type="Proteomes" id="UP000464178">
    <property type="component" value="Chromosome"/>
</dbReference>
<dbReference type="SUPFAM" id="SSF52047">
    <property type="entry name" value="RNI-like"/>
    <property type="match status" value="1"/>
</dbReference>